<proteinExistence type="predicted"/>
<dbReference type="KEGG" id="gtt:GUITHDRAFT_103727"/>
<evidence type="ECO:0000313" key="2">
    <source>
        <dbReference type="EMBL" id="EKX50496.1"/>
    </source>
</evidence>
<evidence type="ECO:0000256" key="1">
    <source>
        <dbReference type="SAM" id="MobiDB-lite"/>
    </source>
</evidence>
<reference evidence="3" key="3">
    <citation type="submission" date="2015-06" db="UniProtKB">
        <authorList>
            <consortium name="EnsemblProtists"/>
        </authorList>
    </citation>
    <scope>IDENTIFICATION</scope>
</reference>
<dbReference type="EnsemblProtists" id="EKX50496">
    <property type="protein sequence ID" value="EKX50496"/>
    <property type="gene ID" value="GUITHDRAFT_103727"/>
</dbReference>
<dbReference type="GeneID" id="17307208"/>
<feature type="compositionally biased region" description="Low complexity" evidence="1">
    <location>
        <begin position="27"/>
        <end position="36"/>
    </location>
</feature>
<feature type="compositionally biased region" description="Basic and acidic residues" evidence="1">
    <location>
        <begin position="69"/>
        <end position="89"/>
    </location>
</feature>
<reference evidence="2 4" key="1">
    <citation type="journal article" date="2012" name="Nature">
        <title>Algal genomes reveal evolutionary mosaicism and the fate of nucleomorphs.</title>
        <authorList>
            <consortium name="DOE Joint Genome Institute"/>
            <person name="Curtis B.A."/>
            <person name="Tanifuji G."/>
            <person name="Burki F."/>
            <person name="Gruber A."/>
            <person name="Irimia M."/>
            <person name="Maruyama S."/>
            <person name="Arias M.C."/>
            <person name="Ball S.G."/>
            <person name="Gile G.H."/>
            <person name="Hirakawa Y."/>
            <person name="Hopkins J.F."/>
            <person name="Kuo A."/>
            <person name="Rensing S.A."/>
            <person name="Schmutz J."/>
            <person name="Symeonidi A."/>
            <person name="Elias M."/>
            <person name="Eveleigh R.J."/>
            <person name="Herman E.K."/>
            <person name="Klute M.J."/>
            <person name="Nakayama T."/>
            <person name="Obornik M."/>
            <person name="Reyes-Prieto A."/>
            <person name="Armbrust E.V."/>
            <person name="Aves S.J."/>
            <person name="Beiko R.G."/>
            <person name="Coutinho P."/>
            <person name="Dacks J.B."/>
            <person name="Durnford D.G."/>
            <person name="Fast N.M."/>
            <person name="Green B.R."/>
            <person name="Grisdale C.J."/>
            <person name="Hempel F."/>
            <person name="Henrissat B."/>
            <person name="Hoppner M.P."/>
            <person name="Ishida K."/>
            <person name="Kim E."/>
            <person name="Koreny L."/>
            <person name="Kroth P.G."/>
            <person name="Liu Y."/>
            <person name="Malik S.B."/>
            <person name="Maier U.G."/>
            <person name="McRose D."/>
            <person name="Mock T."/>
            <person name="Neilson J.A."/>
            <person name="Onodera N.T."/>
            <person name="Poole A.M."/>
            <person name="Pritham E.J."/>
            <person name="Richards T.A."/>
            <person name="Rocap G."/>
            <person name="Roy S.W."/>
            <person name="Sarai C."/>
            <person name="Schaack S."/>
            <person name="Shirato S."/>
            <person name="Slamovits C.H."/>
            <person name="Spencer D.F."/>
            <person name="Suzuki S."/>
            <person name="Worden A.Z."/>
            <person name="Zauner S."/>
            <person name="Barry K."/>
            <person name="Bell C."/>
            <person name="Bharti A.K."/>
            <person name="Crow J.A."/>
            <person name="Grimwood J."/>
            <person name="Kramer R."/>
            <person name="Lindquist E."/>
            <person name="Lucas S."/>
            <person name="Salamov A."/>
            <person name="McFadden G.I."/>
            <person name="Lane C.E."/>
            <person name="Keeling P.J."/>
            <person name="Gray M.W."/>
            <person name="Grigoriev I.V."/>
            <person name="Archibald J.M."/>
        </authorList>
    </citation>
    <scope>NUCLEOTIDE SEQUENCE</scope>
    <source>
        <strain evidence="2 4">CCMP2712</strain>
    </source>
</reference>
<dbReference type="AlphaFoldDB" id="L1JPH9"/>
<dbReference type="RefSeq" id="XP_005837476.1">
    <property type="nucleotide sequence ID" value="XM_005837419.1"/>
</dbReference>
<reference evidence="4" key="2">
    <citation type="submission" date="2012-11" db="EMBL/GenBank/DDBJ databases">
        <authorList>
            <person name="Kuo A."/>
            <person name="Curtis B.A."/>
            <person name="Tanifuji G."/>
            <person name="Burki F."/>
            <person name="Gruber A."/>
            <person name="Irimia M."/>
            <person name="Maruyama S."/>
            <person name="Arias M.C."/>
            <person name="Ball S.G."/>
            <person name="Gile G.H."/>
            <person name="Hirakawa Y."/>
            <person name="Hopkins J.F."/>
            <person name="Rensing S.A."/>
            <person name="Schmutz J."/>
            <person name="Symeonidi A."/>
            <person name="Elias M."/>
            <person name="Eveleigh R.J."/>
            <person name="Herman E.K."/>
            <person name="Klute M.J."/>
            <person name="Nakayama T."/>
            <person name="Obornik M."/>
            <person name="Reyes-Prieto A."/>
            <person name="Armbrust E.V."/>
            <person name="Aves S.J."/>
            <person name="Beiko R.G."/>
            <person name="Coutinho P."/>
            <person name="Dacks J.B."/>
            <person name="Durnford D.G."/>
            <person name="Fast N.M."/>
            <person name="Green B.R."/>
            <person name="Grisdale C."/>
            <person name="Hempe F."/>
            <person name="Henrissat B."/>
            <person name="Hoppner M.P."/>
            <person name="Ishida K.-I."/>
            <person name="Kim E."/>
            <person name="Koreny L."/>
            <person name="Kroth P.G."/>
            <person name="Liu Y."/>
            <person name="Malik S.-B."/>
            <person name="Maier U.G."/>
            <person name="McRose D."/>
            <person name="Mock T."/>
            <person name="Neilson J.A."/>
            <person name="Onodera N.T."/>
            <person name="Poole A.M."/>
            <person name="Pritham E.J."/>
            <person name="Richards T.A."/>
            <person name="Rocap G."/>
            <person name="Roy S.W."/>
            <person name="Sarai C."/>
            <person name="Schaack S."/>
            <person name="Shirato S."/>
            <person name="Slamovits C.H."/>
            <person name="Spencer D.F."/>
            <person name="Suzuki S."/>
            <person name="Worden A.Z."/>
            <person name="Zauner S."/>
            <person name="Barry K."/>
            <person name="Bell C."/>
            <person name="Bharti A.K."/>
            <person name="Crow J.A."/>
            <person name="Grimwood J."/>
            <person name="Kramer R."/>
            <person name="Lindquist E."/>
            <person name="Lucas S."/>
            <person name="Salamov A."/>
            <person name="McFadden G.I."/>
            <person name="Lane C.E."/>
            <person name="Keeling P.J."/>
            <person name="Gray M.W."/>
            <person name="Grigoriev I.V."/>
            <person name="Archibald J.M."/>
        </authorList>
    </citation>
    <scope>NUCLEOTIDE SEQUENCE</scope>
    <source>
        <strain evidence="4">CCMP2712</strain>
    </source>
</reference>
<keyword evidence="4" id="KW-1185">Reference proteome</keyword>
<sequence length="245" mass="27123">MSYMPIEGADQSPVDERVTQEMQNEVSPSASPPESEAMQDGGVKSSALEGSDFVERMPQQKGTGGHLDSLVEERAVETDEKLTDNRTLTDGDQPDREEDALNSHLFPPHKCQKQVGNGPQEVNSNVQMEILTQRLCDGENDKCKRGILFGKTDEEMKQSGLFDDDDFTSKSSISNLLRLAGNSQLLPSYLKVARSFRGGLCAKSLIQAGYLKQAQVVRLSEDIIDLQALRSCVLQSKKIERSFMH</sequence>
<accession>L1JPH9</accession>
<gene>
    <name evidence="2" type="ORF">GUITHDRAFT_103727</name>
</gene>
<organism evidence="2">
    <name type="scientific">Guillardia theta (strain CCMP2712)</name>
    <name type="common">Cryptophyte</name>
    <dbReference type="NCBI Taxonomy" id="905079"/>
    <lineage>
        <taxon>Eukaryota</taxon>
        <taxon>Cryptophyceae</taxon>
        <taxon>Pyrenomonadales</taxon>
        <taxon>Geminigeraceae</taxon>
        <taxon>Guillardia</taxon>
    </lineage>
</organism>
<protein>
    <submittedName>
        <fullName evidence="2 3">Uncharacterized protein</fullName>
    </submittedName>
</protein>
<name>L1JPH9_GUITC</name>
<feature type="region of interest" description="Disordered" evidence="1">
    <location>
        <begin position="1"/>
        <end position="121"/>
    </location>
</feature>
<evidence type="ECO:0000313" key="4">
    <source>
        <dbReference type="Proteomes" id="UP000011087"/>
    </source>
</evidence>
<dbReference type="HOGENOM" id="CLU_1135319_0_0_1"/>
<dbReference type="EMBL" id="JH992978">
    <property type="protein sequence ID" value="EKX50496.1"/>
    <property type="molecule type" value="Genomic_DNA"/>
</dbReference>
<dbReference type="Proteomes" id="UP000011087">
    <property type="component" value="Unassembled WGS sequence"/>
</dbReference>
<evidence type="ECO:0000313" key="3">
    <source>
        <dbReference type="EnsemblProtists" id="EKX50496"/>
    </source>
</evidence>
<dbReference type="PaxDb" id="55529-EKX50496"/>